<organism evidence="1">
    <name type="scientific">Xanthomonas sp. 10-10</name>
    <dbReference type="NCBI Taxonomy" id="3115848"/>
    <lineage>
        <taxon>Bacteria</taxon>
        <taxon>Pseudomonadati</taxon>
        <taxon>Pseudomonadota</taxon>
        <taxon>Gammaproteobacteria</taxon>
        <taxon>Lysobacterales</taxon>
        <taxon>Lysobacteraceae</taxon>
        <taxon>Xanthomonas</taxon>
    </lineage>
</organism>
<protein>
    <submittedName>
        <fullName evidence="1">Uncharacterized protein</fullName>
    </submittedName>
</protein>
<sequence>MSIVNALHDPFGVTIAVITDRVLGRGWWPEVLSEEKAIDCIVTAVLFARLSSRAIKAKPRAVSVINVLETIRYAPKLSKDSFLANKRRGCVWGMRCRFNDWQGRESVRRLMTHLKAV</sequence>
<gene>
    <name evidence="1" type="ORF">VZ068_01120</name>
</gene>
<dbReference type="RefSeq" id="WP_349656634.1">
    <property type="nucleotide sequence ID" value="NZ_CP144460.1"/>
</dbReference>
<reference evidence="1" key="1">
    <citation type="submission" date="2024-02" db="EMBL/GenBank/DDBJ databases">
        <title>Complete genome sequence of Xanthomonas sp. 10-10.</title>
        <authorList>
            <person name="Biessy A."/>
            <person name="Ciotola M."/>
            <person name="Cadieux M."/>
            <person name="Soufiane B."/>
            <person name="Laforest M."/>
            <person name="Filion M."/>
        </authorList>
    </citation>
    <scope>NUCLEOTIDE SEQUENCE</scope>
    <source>
        <strain evidence="1">10-10</strain>
    </source>
</reference>
<proteinExistence type="predicted"/>
<name>A0AAU7P9C6_9XANT</name>
<accession>A0AAU7P9C6</accession>
<evidence type="ECO:0000313" key="1">
    <source>
        <dbReference type="EMBL" id="XBS38174.1"/>
    </source>
</evidence>
<dbReference type="EMBL" id="CP144460">
    <property type="protein sequence ID" value="XBS38174.1"/>
    <property type="molecule type" value="Genomic_DNA"/>
</dbReference>
<dbReference type="AlphaFoldDB" id="A0AAU7P9C6"/>